<evidence type="ECO:0000313" key="4">
    <source>
        <dbReference type="Proteomes" id="UP000650833"/>
    </source>
</evidence>
<dbReference type="SUPFAM" id="SSF46689">
    <property type="entry name" value="Homeodomain-like"/>
    <property type="match status" value="1"/>
</dbReference>
<dbReference type="AlphaFoldDB" id="A0A8H7R7K6"/>
<gene>
    <name evidence="3" type="ORF">INT46_009779</name>
</gene>
<dbReference type="Proteomes" id="UP000650833">
    <property type="component" value="Unassembled WGS sequence"/>
</dbReference>
<keyword evidence="4" id="KW-1185">Reference proteome</keyword>
<dbReference type="InterPro" id="IPR009057">
    <property type="entry name" value="Homeodomain-like_sf"/>
</dbReference>
<sequence length="223" mass="25388">MPGVMDINHLLCHPITKPDFTHQELISPSPLSSFSSNSSSPTLSPPHHYFVLPLPANFENVDFWKHNRSMSTQSSASNCTINSSISSSSINMKIPTIATLTTAAAATTATEQQKYRRRVNSESDTKFIAYPNHQHQKSKPTKRARSNSESYIQTRTPWTPDEDDLLQKGYEQGLSWAMISCTFLPHRSRGCCWGRFKTLQSKNVIEVYQQRICQRPWKAHFKK</sequence>
<feature type="region of interest" description="Disordered" evidence="1">
    <location>
        <begin position="133"/>
        <end position="159"/>
    </location>
</feature>
<protein>
    <recommendedName>
        <fullName evidence="2">Myb-like domain-containing protein</fullName>
    </recommendedName>
</protein>
<name>A0A8H7R7K6_9FUNG</name>
<dbReference type="Gene3D" id="1.10.10.60">
    <property type="entry name" value="Homeodomain-like"/>
    <property type="match status" value="1"/>
</dbReference>
<evidence type="ECO:0000259" key="2">
    <source>
        <dbReference type="PROSITE" id="PS50090"/>
    </source>
</evidence>
<evidence type="ECO:0000256" key="1">
    <source>
        <dbReference type="SAM" id="MobiDB-lite"/>
    </source>
</evidence>
<feature type="compositionally biased region" description="Basic residues" evidence="1">
    <location>
        <begin position="134"/>
        <end position="145"/>
    </location>
</feature>
<evidence type="ECO:0000313" key="3">
    <source>
        <dbReference type="EMBL" id="KAG2205287.1"/>
    </source>
</evidence>
<feature type="domain" description="Myb-like" evidence="2">
    <location>
        <begin position="155"/>
        <end position="200"/>
    </location>
</feature>
<dbReference type="InterPro" id="IPR001005">
    <property type="entry name" value="SANT/Myb"/>
</dbReference>
<reference evidence="3" key="1">
    <citation type="submission" date="2020-12" db="EMBL/GenBank/DDBJ databases">
        <title>Metabolic potential, ecology and presence of endohyphal bacteria is reflected in genomic diversity of Mucoromycotina.</title>
        <authorList>
            <person name="Muszewska A."/>
            <person name="Okrasinska A."/>
            <person name="Steczkiewicz K."/>
            <person name="Drgas O."/>
            <person name="Orlowska M."/>
            <person name="Perlinska-Lenart U."/>
            <person name="Aleksandrzak-Piekarczyk T."/>
            <person name="Szatraj K."/>
            <person name="Zielenkiewicz U."/>
            <person name="Pilsyk S."/>
            <person name="Malc E."/>
            <person name="Mieczkowski P."/>
            <person name="Kruszewska J.S."/>
            <person name="Biernat P."/>
            <person name="Pawlowska J."/>
        </authorList>
    </citation>
    <scope>NUCLEOTIDE SEQUENCE</scope>
    <source>
        <strain evidence="3">CBS 226.32</strain>
    </source>
</reference>
<organism evidence="3 4">
    <name type="scientific">Mucor plumbeus</name>
    <dbReference type="NCBI Taxonomy" id="97098"/>
    <lineage>
        <taxon>Eukaryota</taxon>
        <taxon>Fungi</taxon>
        <taxon>Fungi incertae sedis</taxon>
        <taxon>Mucoromycota</taxon>
        <taxon>Mucoromycotina</taxon>
        <taxon>Mucoromycetes</taxon>
        <taxon>Mucorales</taxon>
        <taxon>Mucorineae</taxon>
        <taxon>Mucoraceae</taxon>
        <taxon>Mucor</taxon>
    </lineage>
</organism>
<dbReference type="PROSITE" id="PS50090">
    <property type="entry name" value="MYB_LIKE"/>
    <property type="match status" value="1"/>
</dbReference>
<dbReference type="OrthoDB" id="2143914at2759"/>
<feature type="compositionally biased region" description="Polar residues" evidence="1">
    <location>
        <begin position="147"/>
        <end position="157"/>
    </location>
</feature>
<proteinExistence type="predicted"/>
<dbReference type="EMBL" id="JAEPRC010000178">
    <property type="protein sequence ID" value="KAG2205287.1"/>
    <property type="molecule type" value="Genomic_DNA"/>
</dbReference>
<accession>A0A8H7R7K6</accession>
<comment type="caution">
    <text evidence="3">The sequence shown here is derived from an EMBL/GenBank/DDBJ whole genome shotgun (WGS) entry which is preliminary data.</text>
</comment>